<sequence>MKPRKPLPEQDDLLRARLDEMIAMRHELVKLAALIDWDDLAELQPAAASAQSLRACLAFQPSLGPPDIGIKLSQLVDHFSGGTPVMWLRRASGQ</sequence>
<evidence type="ECO:0008006" key="3">
    <source>
        <dbReference type="Google" id="ProtNLM"/>
    </source>
</evidence>
<gene>
    <name evidence="1" type="ORF">DU478_21395</name>
</gene>
<proteinExistence type="predicted"/>
<organism evidence="1 2">
    <name type="scientific">Thalassococcus profundi</name>
    <dbReference type="NCBI Taxonomy" id="2282382"/>
    <lineage>
        <taxon>Bacteria</taxon>
        <taxon>Pseudomonadati</taxon>
        <taxon>Pseudomonadota</taxon>
        <taxon>Alphaproteobacteria</taxon>
        <taxon>Rhodobacterales</taxon>
        <taxon>Roseobacteraceae</taxon>
        <taxon>Thalassococcus</taxon>
    </lineage>
</organism>
<dbReference type="OrthoDB" id="7169055at2"/>
<keyword evidence="2" id="KW-1185">Reference proteome</keyword>
<dbReference type="AlphaFoldDB" id="A0A369TML3"/>
<comment type="caution">
    <text evidence="1">The sequence shown here is derived from an EMBL/GenBank/DDBJ whole genome shotgun (WGS) entry which is preliminary data.</text>
</comment>
<name>A0A369TML3_9RHOB</name>
<dbReference type="EMBL" id="QPMK01000027">
    <property type="protein sequence ID" value="RDD64176.1"/>
    <property type="molecule type" value="Genomic_DNA"/>
</dbReference>
<evidence type="ECO:0000313" key="1">
    <source>
        <dbReference type="EMBL" id="RDD64176.1"/>
    </source>
</evidence>
<dbReference type="Proteomes" id="UP000253977">
    <property type="component" value="Unassembled WGS sequence"/>
</dbReference>
<accession>A0A369TML3</accession>
<evidence type="ECO:0000313" key="2">
    <source>
        <dbReference type="Proteomes" id="UP000253977"/>
    </source>
</evidence>
<protein>
    <recommendedName>
        <fullName evidence="3">IS5/IS1182 family transposase</fullName>
    </recommendedName>
</protein>
<reference evidence="1 2" key="1">
    <citation type="submission" date="2018-07" db="EMBL/GenBank/DDBJ databases">
        <title>Thalassococcus profundi sp. nov., a marine bacterium isolated from deep seawater of Okinawa Trough.</title>
        <authorList>
            <person name="Yu M."/>
        </authorList>
    </citation>
    <scope>NUCLEOTIDE SEQUENCE [LARGE SCALE GENOMIC DNA]</scope>
    <source>
        <strain evidence="1 2">WRAS1</strain>
    </source>
</reference>